<evidence type="ECO:0000256" key="4">
    <source>
        <dbReference type="ARBA" id="ARBA00022989"/>
    </source>
</evidence>
<feature type="transmembrane region" description="Helical" evidence="6">
    <location>
        <begin position="279"/>
        <end position="298"/>
    </location>
</feature>
<dbReference type="PROSITE" id="PS50850">
    <property type="entry name" value="MFS"/>
    <property type="match status" value="1"/>
</dbReference>
<feature type="transmembrane region" description="Helical" evidence="6">
    <location>
        <begin position="318"/>
        <end position="338"/>
    </location>
</feature>
<evidence type="ECO:0000256" key="6">
    <source>
        <dbReference type="SAM" id="Phobius"/>
    </source>
</evidence>
<name>A0A0B7K5C9_BIOOC</name>
<feature type="transmembrane region" description="Helical" evidence="6">
    <location>
        <begin position="407"/>
        <end position="427"/>
    </location>
</feature>
<feature type="transmembrane region" description="Helical" evidence="6">
    <location>
        <begin position="85"/>
        <end position="106"/>
    </location>
</feature>
<dbReference type="FunFam" id="1.20.1250.20:FF:000034">
    <property type="entry name" value="MFS general substrate transporter"/>
    <property type="match status" value="1"/>
</dbReference>
<dbReference type="AlphaFoldDB" id="A0A0B7K5C9"/>
<evidence type="ECO:0000256" key="5">
    <source>
        <dbReference type="ARBA" id="ARBA00023136"/>
    </source>
</evidence>
<proteinExistence type="predicted"/>
<dbReference type="Pfam" id="PF07690">
    <property type="entry name" value="MFS_1"/>
    <property type="match status" value="1"/>
</dbReference>
<keyword evidence="4 6" id="KW-1133">Transmembrane helix</keyword>
<evidence type="ECO:0000256" key="2">
    <source>
        <dbReference type="ARBA" id="ARBA00022448"/>
    </source>
</evidence>
<dbReference type="PANTHER" id="PTHR43791:SF18">
    <property type="entry name" value="NICOTINIC ACID TRANSPORTER TNA1, PUTATIVE (AFU_ORTHOLOGUE AFUA_3G03820)-RELATED"/>
    <property type="match status" value="1"/>
</dbReference>
<dbReference type="GO" id="GO:0022857">
    <property type="term" value="F:transmembrane transporter activity"/>
    <property type="evidence" value="ECO:0007669"/>
    <property type="project" value="InterPro"/>
</dbReference>
<feature type="transmembrane region" description="Helical" evidence="6">
    <location>
        <begin position="138"/>
        <end position="161"/>
    </location>
</feature>
<dbReference type="PANTHER" id="PTHR43791">
    <property type="entry name" value="PERMEASE-RELATED"/>
    <property type="match status" value="1"/>
</dbReference>
<feature type="transmembrane region" description="Helical" evidence="6">
    <location>
        <begin position="372"/>
        <end position="395"/>
    </location>
</feature>
<keyword evidence="2" id="KW-0813">Transport</keyword>
<dbReference type="InterPro" id="IPR011701">
    <property type="entry name" value="MFS"/>
</dbReference>
<dbReference type="InterPro" id="IPR020846">
    <property type="entry name" value="MFS_dom"/>
</dbReference>
<evidence type="ECO:0000256" key="3">
    <source>
        <dbReference type="ARBA" id="ARBA00022692"/>
    </source>
</evidence>
<accession>A0A0B7K5C9</accession>
<gene>
    <name evidence="8" type="ORF">BN869_000008447_1</name>
</gene>
<keyword evidence="3 6" id="KW-0812">Transmembrane</keyword>
<feature type="transmembrane region" description="Helical" evidence="6">
    <location>
        <begin position="345"/>
        <end position="366"/>
    </location>
</feature>
<dbReference type="Gene3D" id="1.20.1250.20">
    <property type="entry name" value="MFS general substrate transporter like domains"/>
    <property type="match status" value="2"/>
</dbReference>
<dbReference type="InterPro" id="IPR036259">
    <property type="entry name" value="MFS_trans_sf"/>
</dbReference>
<evidence type="ECO:0000313" key="8">
    <source>
        <dbReference type="EMBL" id="CEO52389.1"/>
    </source>
</evidence>
<feature type="transmembrane region" description="Helical" evidence="6">
    <location>
        <begin position="173"/>
        <end position="194"/>
    </location>
</feature>
<dbReference type="EMBL" id="CDPU01000028">
    <property type="protein sequence ID" value="CEO52389.1"/>
    <property type="molecule type" value="Genomic_DNA"/>
</dbReference>
<feature type="domain" description="Major facilitator superfamily (MFS) profile" evidence="7">
    <location>
        <begin position="47"/>
        <end position="466"/>
    </location>
</feature>
<feature type="transmembrane region" description="Helical" evidence="6">
    <location>
        <begin position="113"/>
        <end position="132"/>
    </location>
</feature>
<reference evidence="8" key="1">
    <citation type="submission" date="2015-01" db="EMBL/GenBank/DDBJ databases">
        <authorList>
            <person name="Durling Mikael"/>
        </authorList>
    </citation>
    <scope>NUCLEOTIDE SEQUENCE</scope>
</reference>
<keyword evidence="5 6" id="KW-0472">Membrane</keyword>
<feature type="transmembrane region" description="Helical" evidence="6">
    <location>
        <begin position="206"/>
        <end position="228"/>
    </location>
</feature>
<protein>
    <recommendedName>
        <fullName evidence="7">Major facilitator superfamily (MFS) profile domain-containing protein</fullName>
    </recommendedName>
</protein>
<dbReference type="GO" id="GO:0016020">
    <property type="term" value="C:membrane"/>
    <property type="evidence" value="ECO:0007669"/>
    <property type="project" value="UniProtKB-SubCell"/>
</dbReference>
<dbReference type="FunFam" id="1.20.1250.20:FF:000013">
    <property type="entry name" value="MFS general substrate transporter"/>
    <property type="match status" value="1"/>
</dbReference>
<comment type="subcellular location">
    <subcellularLocation>
        <location evidence="1">Membrane</location>
        <topology evidence="1">Multi-pass membrane protein</topology>
    </subcellularLocation>
</comment>
<feature type="transmembrane region" description="Helical" evidence="6">
    <location>
        <begin position="439"/>
        <end position="461"/>
    </location>
</feature>
<feature type="transmembrane region" description="Helical" evidence="6">
    <location>
        <begin position="47"/>
        <end position="65"/>
    </location>
</feature>
<evidence type="ECO:0000256" key="1">
    <source>
        <dbReference type="ARBA" id="ARBA00004141"/>
    </source>
</evidence>
<dbReference type="SUPFAM" id="SSF103473">
    <property type="entry name" value="MFS general substrate transporter"/>
    <property type="match status" value="1"/>
</dbReference>
<evidence type="ECO:0000259" key="7">
    <source>
        <dbReference type="PROSITE" id="PS50850"/>
    </source>
</evidence>
<organism evidence="8">
    <name type="scientific">Bionectria ochroleuca</name>
    <name type="common">Gliocladium roseum</name>
    <dbReference type="NCBI Taxonomy" id="29856"/>
    <lineage>
        <taxon>Eukaryota</taxon>
        <taxon>Fungi</taxon>
        <taxon>Dikarya</taxon>
        <taxon>Ascomycota</taxon>
        <taxon>Pezizomycotina</taxon>
        <taxon>Sordariomycetes</taxon>
        <taxon>Hypocreomycetidae</taxon>
        <taxon>Hypocreales</taxon>
        <taxon>Bionectriaceae</taxon>
        <taxon>Clonostachys</taxon>
    </lineage>
</organism>
<sequence length="499" mass="55733">MGDVTDETKPSHNHVDKLSIANPEEGTLPVYDDPETKRILRKVDYRLIPMLTLLYVVGFLDRGNIGNAKVAGMNVDLGLTSSQYNIALTVFFFPYAFFEVPSNIVLKLLRPSIWICIMMSSWGLVMTMQGLVKGYHDLVITRFFLGLTEAGFFPAANYLLTTWYCRFEVQTRIAVFYSAASLAGAFSGLLAFAIEKMDGVGGLAGWRWIFILEGILTVLIAVTLPWTLPDSPETASFLTREEKDVIHRRLEQDSGTSAGTVQTNEKFQWKFLWAALSEWRLYFGMIAYWGNSVCLYSFTYSAPSIILDLGYSAANAQLLTIPIYLVGVISTLVFARLADKKKYRWPCIVTPFGIAFCGFIALLSIPHPRFPGLTYAFLFTIPAGVYPPLVGILAWSGNNLSPTWKRAVGMALLISLGNLGGAIGSNIFIEQQKPRYPLGYGFCLGICGAAIICVTVLKYSWKRENKKRDAMDEAEIHSRYSTQELLELGDKSPLYRYVI</sequence>